<dbReference type="InterPro" id="IPR050833">
    <property type="entry name" value="Poly_Biosynth_Transport"/>
</dbReference>
<gene>
    <name evidence="7" type="ORF">AKK44_06735</name>
</gene>
<dbReference type="InterPro" id="IPR002797">
    <property type="entry name" value="Polysacc_synth"/>
</dbReference>
<feature type="transmembrane region" description="Helical" evidence="6">
    <location>
        <begin position="174"/>
        <end position="192"/>
    </location>
</feature>
<feature type="transmembrane region" description="Helical" evidence="6">
    <location>
        <begin position="364"/>
        <end position="383"/>
    </location>
</feature>
<feature type="transmembrane region" description="Helical" evidence="6">
    <location>
        <begin position="257"/>
        <end position="277"/>
    </location>
</feature>
<dbReference type="PANTHER" id="PTHR30250:SF11">
    <property type="entry name" value="O-ANTIGEN TRANSPORTER-RELATED"/>
    <property type="match status" value="1"/>
</dbReference>
<evidence type="ECO:0000313" key="7">
    <source>
        <dbReference type="EMBL" id="KPJ22043.1"/>
    </source>
</evidence>
<reference evidence="7 8" key="1">
    <citation type="submission" date="2015-08" db="EMBL/GenBank/DDBJ databases">
        <title>Genome sequence of Streptococcus phocae subsp. phocae ATCC 51973T isolated from liver specimen obtained from seal.</title>
        <authorList>
            <person name="Avendano-Herrera R."/>
        </authorList>
    </citation>
    <scope>NUCLEOTIDE SEQUENCE [LARGE SCALE GENOMIC DNA]</scope>
    <source>
        <strain evidence="7 8">ATCC 51973</strain>
    </source>
</reference>
<dbReference type="STRING" id="119224.AKK44_06735"/>
<feature type="transmembrane region" description="Helical" evidence="6">
    <location>
        <begin position="334"/>
        <end position="352"/>
    </location>
</feature>
<evidence type="ECO:0008006" key="9">
    <source>
        <dbReference type="Google" id="ProtNLM"/>
    </source>
</evidence>
<dbReference type="Proteomes" id="UP000049578">
    <property type="component" value="Unassembled WGS sequence"/>
</dbReference>
<dbReference type="EMBL" id="LHQM01000030">
    <property type="protein sequence ID" value="KPJ22043.1"/>
    <property type="molecule type" value="Genomic_DNA"/>
</dbReference>
<feature type="transmembrane region" description="Helical" evidence="6">
    <location>
        <begin position="389"/>
        <end position="414"/>
    </location>
</feature>
<feature type="transmembrane region" description="Helical" evidence="6">
    <location>
        <begin position="150"/>
        <end position="168"/>
    </location>
</feature>
<protein>
    <recommendedName>
        <fullName evidence="9">Polysaccharide biosynthesis protein</fullName>
    </recommendedName>
</protein>
<organism evidence="7 8">
    <name type="scientific">Streptococcus phocae</name>
    <dbReference type="NCBI Taxonomy" id="119224"/>
    <lineage>
        <taxon>Bacteria</taxon>
        <taxon>Bacillati</taxon>
        <taxon>Bacillota</taxon>
        <taxon>Bacilli</taxon>
        <taxon>Lactobacillales</taxon>
        <taxon>Streptococcaceae</taxon>
        <taxon>Streptococcus</taxon>
    </lineage>
</organism>
<feature type="transmembrane region" description="Helical" evidence="6">
    <location>
        <begin position="50"/>
        <end position="66"/>
    </location>
</feature>
<proteinExistence type="predicted"/>
<dbReference type="GO" id="GO:0005886">
    <property type="term" value="C:plasma membrane"/>
    <property type="evidence" value="ECO:0007669"/>
    <property type="project" value="UniProtKB-SubCell"/>
</dbReference>
<accession>A0A0N8FX37</accession>
<evidence type="ECO:0000256" key="2">
    <source>
        <dbReference type="ARBA" id="ARBA00022475"/>
    </source>
</evidence>
<dbReference type="Pfam" id="PF01943">
    <property type="entry name" value="Polysacc_synt"/>
    <property type="match status" value="1"/>
</dbReference>
<feature type="transmembrane region" description="Helical" evidence="6">
    <location>
        <begin position="213"/>
        <end position="231"/>
    </location>
</feature>
<feature type="transmembrane region" description="Helical" evidence="6">
    <location>
        <begin position="298"/>
        <end position="322"/>
    </location>
</feature>
<evidence type="ECO:0000256" key="6">
    <source>
        <dbReference type="SAM" id="Phobius"/>
    </source>
</evidence>
<evidence type="ECO:0000256" key="1">
    <source>
        <dbReference type="ARBA" id="ARBA00004651"/>
    </source>
</evidence>
<evidence type="ECO:0000256" key="5">
    <source>
        <dbReference type="ARBA" id="ARBA00023136"/>
    </source>
</evidence>
<keyword evidence="3 6" id="KW-0812">Transmembrane</keyword>
<keyword evidence="8" id="KW-1185">Reference proteome</keyword>
<name>A0A0N8FX37_9STRE</name>
<evidence type="ECO:0000256" key="3">
    <source>
        <dbReference type="ARBA" id="ARBA00022692"/>
    </source>
</evidence>
<feature type="transmembrane region" description="Helical" evidence="6">
    <location>
        <begin position="86"/>
        <end position="106"/>
    </location>
</feature>
<dbReference type="AlphaFoldDB" id="A0A0N8FX37"/>
<dbReference type="PANTHER" id="PTHR30250">
    <property type="entry name" value="PST FAMILY PREDICTED COLANIC ACID TRANSPORTER"/>
    <property type="match status" value="1"/>
</dbReference>
<feature type="transmembrane region" description="Helical" evidence="6">
    <location>
        <begin position="17"/>
        <end position="38"/>
    </location>
</feature>
<dbReference type="PATRIC" id="fig|119224.3.peg.1083"/>
<keyword evidence="4 6" id="KW-1133">Transmembrane helix</keyword>
<keyword evidence="2" id="KW-1003">Cell membrane</keyword>
<evidence type="ECO:0000313" key="8">
    <source>
        <dbReference type="Proteomes" id="UP000049578"/>
    </source>
</evidence>
<keyword evidence="5 6" id="KW-0472">Membrane</keyword>
<sequence>MISKDSDITKLSERKNFIWNLFGSLSTAIISVIFLLVVSRLATTSQTDTFSFAYALGSLLVIIGLFQVRNYQATDIQRTFEFTTYFFARLVTIGIMIGITIIYLMMKDYTSEKSALIFLMILYRSTDAFSDVYQGIFQQHERLDLAGKSLFFRNMWIIVAFILGLFWQRNIIDAMVWVLIISTISILYLDILKARQFENIGTYKINWKLIFKLLRECFPLFINGFLLLYIYNYPKYVIDNFLEAGILKPGVQKDFNIIFMPTFVMNLLMLFFRPLITKMAIFFSEKKIHFFYKIQVQLFSWLLAIGCLVLGGSFVAGIPFLNMLYGVHLNDLKLAFMLLMVSGLLSSYAIAIDNILTVIRKQKLLIVSYLLSFLVTIIFSPYLVKTYSILGASIAFFCAMFIWLLSSLCIYLYIKRKTW</sequence>
<evidence type="ECO:0000256" key="4">
    <source>
        <dbReference type="ARBA" id="ARBA00022989"/>
    </source>
</evidence>
<comment type="caution">
    <text evidence="7">The sequence shown here is derived from an EMBL/GenBank/DDBJ whole genome shotgun (WGS) entry which is preliminary data.</text>
</comment>
<comment type="subcellular location">
    <subcellularLocation>
        <location evidence="1">Cell membrane</location>
        <topology evidence="1">Multi-pass membrane protein</topology>
    </subcellularLocation>
</comment>
<dbReference type="RefSeq" id="WP_054279041.1">
    <property type="nucleotide sequence ID" value="NZ_LHQM01000030.1"/>
</dbReference>